<name>A0A8S3RED2_MYTED</name>
<evidence type="ECO:0000313" key="2">
    <source>
        <dbReference type="Proteomes" id="UP000683360"/>
    </source>
</evidence>
<dbReference type="EC" id="2.3.2.27" evidence="1"/>
<reference evidence="1" key="1">
    <citation type="submission" date="2021-03" db="EMBL/GenBank/DDBJ databases">
        <authorList>
            <person name="Bekaert M."/>
        </authorList>
    </citation>
    <scope>NUCLEOTIDE SEQUENCE</scope>
</reference>
<keyword evidence="1" id="KW-0808">Transferase</keyword>
<keyword evidence="1" id="KW-0012">Acyltransferase</keyword>
<accession>A0A8S3RED2</accession>
<dbReference type="AlphaFoldDB" id="A0A8S3RED2"/>
<sequence length="375" mass="43283">MNVEELKYTGNSIIKAMIDTNEEDWDDTGTYNQTFIAKTLKYLFDNIAVAYFRYVSERQKFPNFHGLRDYYSLIKYIGRCYEELTSGVYESEVDVLLKGIARNFGGLPTEMVGVIGVFRESFPELKQKFIPVTDLIKDNLNDGLCRHLMLITNGDAVISVLESHLNETQRPFEIIFGSHFDDDLCDDYNYRILSRIILCMEQGLVLILKGLESIYGSLYDMLNQNYTVVGNKKNCRIALGHYRYKFTTENNSVENQQHLIEQIKKNDIAILVIEELIMKWIEDQTSENSGQWCADVAKSTHDLYRSGSLVSAFENTIHDVIKTPLAMHLYRMLELQILSPVFVDDSSTDRIKIWRQIVLSETYTNINEMPPMTGT</sequence>
<comment type="caution">
    <text evidence="1">The sequence shown here is derived from an EMBL/GenBank/DDBJ whole genome shotgun (WGS) entry which is preliminary data.</text>
</comment>
<dbReference type="InterPro" id="IPR031248">
    <property type="entry name" value="RNF213"/>
</dbReference>
<dbReference type="PANTHER" id="PTHR22605">
    <property type="entry name" value="RZ-TYPE DOMAIN-CONTAINING PROTEIN"/>
    <property type="match status" value="1"/>
</dbReference>
<evidence type="ECO:0000313" key="1">
    <source>
        <dbReference type="EMBL" id="CAG2207752.1"/>
    </source>
</evidence>
<dbReference type="EMBL" id="CAJPWZ010001090">
    <property type="protein sequence ID" value="CAG2207752.1"/>
    <property type="molecule type" value="Genomic_DNA"/>
</dbReference>
<proteinExistence type="predicted"/>
<dbReference type="PANTHER" id="PTHR22605:SF1">
    <property type="entry name" value="RZ-TYPE DOMAIN-CONTAINING PROTEIN"/>
    <property type="match status" value="1"/>
</dbReference>
<dbReference type="OrthoDB" id="2400221at2759"/>
<keyword evidence="2" id="KW-1185">Reference proteome</keyword>
<dbReference type="GO" id="GO:0016887">
    <property type="term" value="F:ATP hydrolysis activity"/>
    <property type="evidence" value="ECO:0007669"/>
    <property type="project" value="InterPro"/>
</dbReference>
<gene>
    <name evidence="1" type="ORF">MEDL_21977</name>
</gene>
<dbReference type="GO" id="GO:0061630">
    <property type="term" value="F:ubiquitin protein ligase activity"/>
    <property type="evidence" value="ECO:0007669"/>
    <property type="project" value="UniProtKB-EC"/>
</dbReference>
<organism evidence="1 2">
    <name type="scientific">Mytilus edulis</name>
    <name type="common">Blue mussel</name>
    <dbReference type="NCBI Taxonomy" id="6550"/>
    <lineage>
        <taxon>Eukaryota</taxon>
        <taxon>Metazoa</taxon>
        <taxon>Spiralia</taxon>
        <taxon>Lophotrochozoa</taxon>
        <taxon>Mollusca</taxon>
        <taxon>Bivalvia</taxon>
        <taxon>Autobranchia</taxon>
        <taxon>Pteriomorphia</taxon>
        <taxon>Mytilida</taxon>
        <taxon>Mytiloidea</taxon>
        <taxon>Mytilidae</taxon>
        <taxon>Mytilinae</taxon>
        <taxon>Mytilus</taxon>
    </lineage>
</organism>
<protein>
    <submittedName>
        <fullName evidence="1">RNF213</fullName>
        <ecNumber evidence="1">2.3.2.27</ecNumber>
    </submittedName>
</protein>
<dbReference type="Proteomes" id="UP000683360">
    <property type="component" value="Unassembled WGS sequence"/>
</dbReference>